<dbReference type="InterPro" id="IPR003779">
    <property type="entry name" value="CMD-like"/>
</dbReference>
<evidence type="ECO:0000313" key="3">
    <source>
        <dbReference type="Proteomes" id="UP000635387"/>
    </source>
</evidence>
<dbReference type="Pfam" id="PF02627">
    <property type="entry name" value="CMD"/>
    <property type="match status" value="1"/>
</dbReference>
<accession>A0ABQ3L6P0</accession>
<name>A0ABQ3L6P0_9PSEU</name>
<protein>
    <submittedName>
        <fullName evidence="2">Alkyl hydroperoxide reductase AhpD</fullName>
    </submittedName>
</protein>
<comment type="caution">
    <text evidence="2">The sequence shown here is derived from an EMBL/GenBank/DDBJ whole genome shotgun (WGS) entry which is preliminary data.</text>
</comment>
<proteinExistence type="predicted"/>
<gene>
    <name evidence="2" type="ORF">GCM10017790_13200</name>
</gene>
<organism evidence="2 3">
    <name type="scientific">Amycolatopsis oliviviridis</name>
    <dbReference type="NCBI Taxonomy" id="1471590"/>
    <lineage>
        <taxon>Bacteria</taxon>
        <taxon>Bacillati</taxon>
        <taxon>Actinomycetota</taxon>
        <taxon>Actinomycetes</taxon>
        <taxon>Pseudonocardiales</taxon>
        <taxon>Pseudonocardiaceae</taxon>
        <taxon>Amycolatopsis</taxon>
    </lineage>
</organism>
<dbReference type="PANTHER" id="PTHR34846:SF7">
    <property type="entry name" value="BLL7811 PROTEIN"/>
    <property type="match status" value="1"/>
</dbReference>
<keyword evidence="3" id="KW-1185">Reference proteome</keyword>
<evidence type="ECO:0000259" key="1">
    <source>
        <dbReference type="Pfam" id="PF02627"/>
    </source>
</evidence>
<dbReference type="InterPro" id="IPR004675">
    <property type="entry name" value="AhpD_core"/>
</dbReference>
<dbReference type="NCBIfam" id="TIGR00778">
    <property type="entry name" value="ahpD_dom"/>
    <property type="match status" value="1"/>
</dbReference>
<dbReference type="Proteomes" id="UP000635387">
    <property type="component" value="Unassembled WGS sequence"/>
</dbReference>
<sequence>MQTRIPNPAMANPATLKALIALAESTGDTGVPKTTHYLMHVRASQINGCSGCLEMHTKELRKAGESDERIFTVAAWRDTAYFTDAERAALALAEALTRIADRADPVDDEVWGEAARHYDERQLSSLVLSIAAINTWNRLNVATRQVAGAAA</sequence>
<dbReference type="EMBL" id="BNAY01000001">
    <property type="protein sequence ID" value="GHH06939.1"/>
    <property type="molecule type" value="Genomic_DNA"/>
</dbReference>
<reference evidence="3" key="1">
    <citation type="journal article" date="2019" name="Int. J. Syst. Evol. Microbiol.">
        <title>The Global Catalogue of Microorganisms (GCM) 10K type strain sequencing project: providing services to taxonomists for standard genome sequencing and annotation.</title>
        <authorList>
            <consortium name="The Broad Institute Genomics Platform"/>
            <consortium name="The Broad Institute Genome Sequencing Center for Infectious Disease"/>
            <person name="Wu L."/>
            <person name="Ma J."/>
        </authorList>
    </citation>
    <scope>NUCLEOTIDE SEQUENCE [LARGE SCALE GENOMIC DNA]</scope>
    <source>
        <strain evidence="3">CGMCC 4.7683</strain>
    </source>
</reference>
<feature type="domain" description="Carboxymuconolactone decarboxylase-like" evidence="1">
    <location>
        <begin position="13"/>
        <end position="95"/>
    </location>
</feature>
<dbReference type="InterPro" id="IPR029032">
    <property type="entry name" value="AhpD-like"/>
</dbReference>
<dbReference type="SUPFAM" id="SSF69118">
    <property type="entry name" value="AhpD-like"/>
    <property type="match status" value="1"/>
</dbReference>
<dbReference type="RefSeq" id="WP_191252668.1">
    <property type="nucleotide sequence ID" value="NZ_BNAY01000001.1"/>
</dbReference>
<dbReference type="Gene3D" id="1.20.1290.10">
    <property type="entry name" value="AhpD-like"/>
    <property type="match status" value="1"/>
</dbReference>
<evidence type="ECO:0000313" key="2">
    <source>
        <dbReference type="EMBL" id="GHH06939.1"/>
    </source>
</evidence>
<dbReference type="PANTHER" id="PTHR34846">
    <property type="entry name" value="4-CARBOXYMUCONOLACTONE DECARBOXYLASE FAMILY PROTEIN (AFU_ORTHOLOGUE AFUA_6G11590)"/>
    <property type="match status" value="1"/>
</dbReference>